<dbReference type="STRING" id="113226.A0A139IJL3"/>
<dbReference type="Gene3D" id="4.10.60.10">
    <property type="entry name" value="Zinc finger, CCHC-type"/>
    <property type="match status" value="1"/>
</dbReference>
<keyword evidence="6" id="KW-0539">Nucleus</keyword>
<keyword evidence="3" id="KW-0677">Repeat</keyword>
<dbReference type="GO" id="GO:0071039">
    <property type="term" value="P:nuclear polyadenylation-dependent CUT catabolic process"/>
    <property type="evidence" value="ECO:0007669"/>
    <property type="project" value="TreeGrafter"/>
</dbReference>
<dbReference type="GO" id="GO:0071036">
    <property type="term" value="P:nuclear polyadenylation-dependent snoRNA catabolic process"/>
    <property type="evidence" value="ECO:0007669"/>
    <property type="project" value="TreeGrafter"/>
</dbReference>
<keyword evidence="4 7" id="KW-0863">Zinc-finger</keyword>
<feature type="domain" description="CCHC-type" evidence="9">
    <location>
        <begin position="160"/>
        <end position="175"/>
    </location>
</feature>
<feature type="compositionally biased region" description="Acidic residues" evidence="8">
    <location>
        <begin position="335"/>
        <end position="350"/>
    </location>
</feature>
<organism evidence="10 11">
    <name type="scientific">Pseudocercospora musae</name>
    <dbReference type="NCBI Taxonomy" id="113226"/>
    <lineage>
        <taxon>Eukaryota</taxon>
        <taxon>Fungi</taxon>
        <taxon>Dikarya</taxon>
        <taxon>Ascomycota</taxon>
        <taxon>Pezizomycotina</taxon>
        <taxon>Dothideomycetes</taxon>
        <taxon>Dothideomycetidae</taxon>
        <taxon>Mycosphaerellales</taxon>
        <taxon>Mycosphaerellaceae</taxon>
        <taxon>Pseudocercospora</taxon>
    </lineage>
</organism>
<dbReference type="InterPro" id="IPR001878">
    <property type="entry name" value="Znf_CCHC"/>
</dbReference>
<dbReference type="EMBL" id="LFZO01000071">
    <property type="protein sequence ID" value="KXT14943.1"/>
    <property type="molecule type" value="Genomic_DNA"/>
</dbReference>
<keyword evidence="2" id="KW-0479">Metal-binding</keyword>
<feature type="region of interest" description="Disordered" evidence="8">
    <location>
        <begin position="1"/>
        <end position="117"/>
    </location>
</feature>
<dbReference type="GO" id="GO:0003723">
    <property type="term" value="F:RNA binding"/>
    <property type="evidence" value="ECO:0007669"/>
    <property type="project" value="TreeGrafter"/>
</dbReference>
<evidence type="ECO:0000256" key="8">
    <source>
        <dbReference type="SAM" id="MobiDB-lite"/>
    </source>
</evidence>
<dbReference type="GO" id="GO:0071037">
    <property type="term" value="P:nuclear polyadenylation-dependent snRNA catabolic process"/>
    <property type="evidence" value="ECO:0007669"/>
    <property type="project" value="TreeGrafter"/>
</dbReference>
<evidence type="ECO:0000256" key="6">
    <source>
        <dbReference type="ARBA" id="ARBA00023242"/>
    </source>
</evidence>
<evidence type="ECO:0000256" key="5">
    <source>
        <dbReference type="ARBA" id="ARBA00022833"/>
    </source>
</evidence>
<comment type="subcellular location">
    <subcellularLocation>
        <location evidence="1">Nucleus</location>
    </subcellularLocation>
</comment>
<evidence type="ECO:0000313" key="11">
    <source>
        <dbReference type="Proteomes" id="UP000073492"/>
    </source>
</evidence>
<protein>
    <recommendedName>
        <fullName evidence="9">CCHC-type domain-containing protein</fullName>
    </recommendedName>
</protein>
<sequence length="370" mass="40766">MSDSENESRTNAVGRKRNVHGELRTPSCPTSRRSSKASCKESGEISSSSASESEHEETSNKRPRHSPTAAITISDDSESEDGEVSSSHADGASSSSSMDTSSSDDDSHSDSGSSTLSHGISKMAAEADDMVRLYSLSKADRDLQKRYFNLTSPPDALVYCLCCGERGHMRSTCPSRKCSHCGAYDSHASSACPQHRKCPLCRQRGHDAKTCQNRSYQGQNDECDVCGEAGHVEEACSRLWCFPTIAAPVPREKQIREWEMIKGCYSCGSSEHWGDDCRYIRRDDLNSVRTWSEKNAERFILRRGSLDDPPPVENGGGENEDDDPLAALESGLKEDDGEYVEAEDSEEEYEPPPPPPSRPWQMGLFDDARD</sequence>
<dbReference type="GO" id="GO:0008270">
    <property type="term" value="F:zinc ion binding"/>
    <property type="evidence" value="ECO:0007669"/>
    <property type="project" value="UniProtKB-KW"/>
</dbReference>
<keyword evidence="5" id="KW-0862">Zinc</keyword>
<dbReference type="GO" id="GO:0071035">
    <property type="term" value="P:nuclear polyadenylation-dependent rRNA catabolic process"/>
    <property type="evidence" value="ECO:0007669"/>
    <property type="project" value="TreeGrafter"/>
</dbReference>
<evidence type="ECO:0000259" key="9">
    <source>
        <dbReference type="PROSITE" id="PS50158"/>
    </source>
</evidence>
<dbReference type="InterPro" id="IPR051644">
    <property type="entry name" value="TRAMP_AT-DNA-binding"/>
</dbReference>
<evidence type="ECO:0000256" key="2">
    <source>
        <dbReference type="ARBA" id="ARBA00022723"/>
    </source>
</evidence>
<dbReference type="OrthoDB" id="1770at2759"/>
<dbReference type="GO" id="GO:0071038">
    <property type="term" value="P:TRAMP-dependent tRNA surveillance pathway"/>
    <property type="evidence" value="ECO:0007669"/>
    <property type="project" value="TreeGrafter"/>
</dbReference>
<dbReference type="PANTHER" id="PTHR46543:SF1">
    <property type="entry name" value="ZINC FINGER CCHC DOMAIN-CONTAINING PROTEIN 7"/>
    <property type="match status" value="1"/>
</dbReference>
<comment type="caution">
    <text evidence="10">The sequence shown here is derived from an EMBL/GenBank/DDBJ whole genome shotgun (WGS) entry which is preliminary data.</text>
</comment>
<dbReference type="GO" id="GO:0031499">
    <property type="term" value="C:TRAMP complex"/>
    <property type="evidence" value="ECO:0007669"/>
    <property type="project" value="TreeGrafter"/>
</dbReference>
<feature type="compositionally biased region" description="Low complexity" evidence="8">
    <location>
        <begin position="84"/>
        <end position="101"/>
    </location>
</feature>
<dbReference type="SMART" id="SM00343">
    <property type="entry name" value="ZnF_C2HC"/>
    <property type="match status" value="5"/>
</dbReference>
<keyword evidence="11" id="KW-1185">Reference proteome</keyword>
<gene>
    <name evidence="10" type="ORF">AC579_3042</name>
</gene>
<reference evidence="10 11" key="1">
    <citation type="submission" date="2015-07" db="EMBL/GenBank/DDBJ databases">
        <title>Comparative genomics of the Sigatoka disease complex on banana suggests a link between parallel evolutionary changes in Pseudocercospora fijiensis and Pseudocercospora eumusae and increased virulence on the banana host.</title>
        <authorList>
            <person name="Chang T.-C."/>
            <person name="Salvucci A."/>
            <person name="Crous P.W."/>
            <person name="Stergiopoulos I."/>
        </authorList>
    </citation>
    <scope>NUCLEOTIDE SEQUENCE [LARGE SCALE GENOMIC DNA]</scope>
    <source>
        <strain evidence="10 11">CBS 116634</strain>
    </source>
</reference>
<dbReference type="GO" id="GO:0071031">
    <property type="term" value="P:nuclear mRNA surveillance of mRNA 3'-end processing"/>
    <property type="evidence" value="ECO:0007669"/>
    <property type="project" value="TreeGrafter"/>
</dbReference>
<proteinExistence type="predicted"/>
<evidence type="ECO:0000313" key="10">
    <source>
        <dbReference type="EMBL" id="KXT14943.1"/>
    </source>
</evidence>
<dbReference type="AlphaFoldDB" id="A0A139IJL3"/>
<evidence type="ECO:0000256" key="3">
    <source>
        <dbReference type="ARBA" id="ARBA00022737"/>
    </source>
</evidence>
<dbReference type="PANTHER" id="PTHR46543">
    <property type="entry name" value="ZINC FINGER CCHC DOMAIN-CONTAINING PROTEIN 7"/>
    <property type="match status" value="1"/>
</dbReference>
<accession>A0A139IJL3</accession>
<dbReference type="PROSITE" id="PS50158">
    <property type="entry name" value="ZF_CCHC"/>
    <property type="match status" value="1"/>
</dbReference>
<evidence type="ECO:0000256" key="7">
    <source>
        <dbReference type="PROSITE-ProRule" id="PRU00047"/>
    </source>
</evidence>
<name>A0A139IJL3_9PEZI</name>
<feature type="region of interest" description="Disordered" evidence="8">
    <location>
        <begin position="302"/>
        <end position="370"/>
    </location>
</feature>
<evidence type="ECO:0000256" key="4">
    <source>
        <dbReference type="ARBA" id="ARBA00022771"/>
    </source>
</evidence>
<dbReference type="Proteomes" id="UP000073492">
    <property type="component" value="Unassembled WGS sequence"/>
</dbReference>
<evidence type="ECO:0000256" key="1">
    <source>
        <dbReference type="ARBA" id="ARBA00004123"/>
    </source>
</evidence>